<feature type="domain" description="PX" evidence="2">
    <location>
        <begin position="427"/>
        <end position="527"/>
    </location>
</feature>
<evidence type="ECO:0000313" key="5">
    <source>
        <dbReference type="Proteomes" id="UP000886523"/>
    </source>
</evidence>
<proteinExistence type="predicted"/>
<dbReference type="AlphaFoldDB" id="A0A9P6AN90"/>
<protein>
    <submittedName>
        <fullName evidence="4">Uncharacterized protein</fullName>
    </submittedName>
</protein>
<reference evidence="4" key="1">
    <citation type="journal article" date="2020" name="Nat. Commun.">
        <title>Large-scale genome sequencing of mycorrhizal fungi provides insights into the early evolution of symbiotic traits.</title>
        <authorList>
            <person name="Miyauchi S."/>
            <person name="Kiss E."/>
            <person name="Kuo A."/>
            <person name="Drula E."/>
            <person name="Kohler A."/>
            <person name="Sanchez-Garcia M."/>
            <person name="Morin E."/>
            <person name="Andreopoulos B."/>
            <person name="Barry K.W."/>
            <person name="Bonito G."/>
            <person name="Buee M."/>
            <person name="Carver A."/>
            <person name="Chen C."/>
            <person name="Cichocki N."/>
            <person name="Clum A."/>
            <person name="Culley D."/>
            <person name="Crous P.W."/>
            <person name="Fauchery L."/>
            <person name="Girlanda M."/>
            <person name="Hayes R.D."/>
            <person name="Keri Z."/>
            <person name="LaButti K."/>
            <person name="Lipzen A."/>
            <person name="Lombard V."/>
            <person name="Magnuson J."/>
            <person name="Maillard F."/>
            <person name="Murat C."/>
            <person name="Nolan M."/>
            <person name="Ohm R.A."/>
            <person name="Pangilinan J."/>
            <person name="Pereira M.F."/>
            <person name="Perotto S."/>
            <person name="Peter M."/>
            <person name="Pfister S."/>
            <person name="Riley R."/>
            <person name="Sitrit Y."/>
            <person name="Stielow J.B."/>
            <person name="Szollosi G."/>
            <person name="Zifcakova L."/>
            <person name="Stursova M."/>
            <person name="Spatafora J.W."/>
            <person name="Tedersoo L."/>
            <person name="Vaario L.M."/>
            <person name="Yamada A."/>
            <person name="Yan M."/>
            <person name="Wang P."/>
            <person name="Xu J."/>
            <person name="Bruns T."/>
            <person name="Baldrian P."/>
            <person name="Vilgalys R."/>
            <person name="Dunand C."/>
            <person name="Henrissat B."/>
            <person name="Grigoriev I.V."/>
            <person name="Hibbett D."/>
            <person name="Nagy L.G."/>
            <person name="Martin F.M."/>
        </authorList>
    </citation>
    <scope>NUCLEOTIDE SEQUENCE</scope>
    <source>
        <strain evidence="4">UP504</strain>
    </source>
</reference>
<dbReference type="PANTHER" id="PTHR47185">
    <property type="entry name" value="PX DOMAIN-CONTAINING PROTEIN YPR097W"/>
    <property type="match status" value="1"/>
</dbReference>
<evidence type="ECO:0000259" key="3">
    <source>
        <dbReference type="Pfam" id="PF12828"/>
    </source>
</evidence>
<feature type="domain" description="PX-associated" evidence="3">
    <location>
        <begin position="65"/>
        <end position="199"/>
    </location>
</feature>
<dbReference type="PANTHER" id="PTHR47185:SF1">
    <property type="entry name" value="PX DOMAIN-CONTAINING PROTEIN YPR097W"/>
    <property type="match status" value="1"/>
</dbReference>
<feature type="compositionally biased region" description="Acidic residues" evidence="1">
    <location>
        <begin position="677"/>
        <end position="688"/>
    </location>
</feature>
<evidence type="ECO:0000313" key="4">
    <source>
        <dbReference type="EMBL" id="KAF9508918.1"/>
    </source>
</evidence>
<dbReference type="InterPro" id="IPR047168">
    <property type="entry name" value="LEC1-like"/>
</dbReference>
<accession>A0A9P6AN90</accession>
<name>A0A9P6AN90_9AGAM</name>
<dbReference type="Pfam" id="PF12825">
    <property type="entry name" value="DUF3818"/>
    <property type="match status" value="1"/>
</dbReference>
<evidence type="ECO:0000259" key="2">
    <source>
        <dbReference type="Pfam" id="PF12825"/>
    </source>
</evidence>
<dbReference type="EMBL" id="MU129047">
    <property type="protein sequence ID" value="KAF9508918.1"/>
    <property type="molecule type" value="Genomic_DNA"/>
</dbReference>
<dbReference type="OrthoDB" id="2414662at2759"/>
<keyword evidence="5" id="KW-1185">Reference proteome</keyword>
<dbReference type="GO" id="GO:0035091">
    <property type="term" value="F:phosphatidylinositol binding"/>
    <property type="evidence" value="ECO:0007669"/>
    <property type="project" value="TreeGrafter"/>
</dbReference>
<dbReference type="InterPro" id="IPR024554">
    <property type="entry name" value="LEC1-like_C"/>
</dbReference>
<sequence>MSVPVDTNGDTNVSGANWVFRKKPTDVGDSVHRANCDQADKSVLSVLFTPQGLASEASDHTIDCALSEVQTHYILQSIIAFEMHREWSGLACLGGLTKYGIPYESAITATISPHTNGGASPGFNPAAIPDPHLLRLLFRQHILTFPGTDIAPRKYWTKRIQPWFDGMALLGLSTSIERGVPTKRQQLSFLLTRLVGTYFSRGIGVVSPNSVSTLGQESAARPGDKETNAVDEVFPGMGPQGCYIGVVDAPNQKNMFIVASQKKGEKMMFVLHSQNAFETLARELQNLTRDCSIHLPIYNRIHYSANTVAVHLQTYIRAAFALGSQLSAGASVKLDAFLTNGVKELSSKEKSSARQAIREQDAKLLPLHRAWIASGKKVDEIQGAWREWIAHLIKDLPPINCELNNSQGIGYNLGDASHSQSQSNHSQKNVRIFPPREQLCIKKAAIWVADVLHGLFVTGPNAKELNSWLLRITDPSKMIAALLSLILARPFGTQSLLQRLVSSMFGSQASRCRKEAKIVEHKIVEEAGTEQGRQWFNAINEDYDSLIQFCSSPPLVKVIKDTLSVVLYGPLTEWSKVCRLNDRVYDLQIFLDDLVNTARGEDKNIERLVSHASVNREVLIREVDEIIHWAKWRKLRWHIRMRRNVLMERGAVGLAQRVDVDEIIQFASRVLGVETQEETASDSIEMDESGASIASSPTAAQDTLRDHYSWAWFSDPAFSRMLDEALSTGSLPRQPGPTPPRPTELRKLVAPFLQSIESQLSKAHDISEERIRNGPACR</sequence>
<dbReference type="Pfam" id="PF12828">
    <property type="entry name" value="PXB"/>
    <property type="match status" value="1"/>
</dbReference>
<feature type="region of interest" description="Disordered" evidence="1">
    <location>
        <begin position="677"/>
        <end position="698"/>
    </location>
</feature>
<evidence type="ECO:0000256" key="1">
    <source>
        <dbReference type="SAM" id="MobiDB-lite"/>
    </source>
</evidence>
<dbReference type="Proteomes" id="UP000886523">
    <property type="component" value="Unassembled WGS sequence"/>
</dbReference>
<comment type="caution">
    <text evidence="4">The sequence shown here is derived from an EMBL/GenBank/DDBJ whole genome shotgun (WGS) entry which is preliminary data.</text>
</comment>
<organism evidence="4 5">
    <name type="scientific">Hydnum rufescens UP504</name>
    <dbReference type="NCBI Taxonomy" id="1448309"/>
    <lineage>
        <taxon>Eukaryota</taxon>
        <taxon>Fungi</taxon>
        <taxon>Dikarya</taxon>
        <taxon>Basidiomycota</taxon>
        <taxon>Agaricomycotina</taxon>
        <taxon>Agaricomycetes</taxon>
        <taxon>Cantharellales</taxon>
        <taxon>Hydnaceae</taxon>
        <taxon>Hydnum</taxon>
    </lineage>
</organism>
<gene>
    <name evidence="4" type="ORF">BS47DRAFT_1365617</name>
</gene>
<dbReference type="InterPro" id="IPR024555">
    <property type="entry name" value="PX-associated"/>
</dbReference>